<evidence type="ECO:0000256" key="4">
    <source>
        <dbReference type="ARBA" id="ARBA00022989"/>
    </source>
</evidence>
<feature type="transmembrane region" description="Helical" evidence="6">
    <location>
        <begin position="119"/>
        <end position="138"/>
    </location>
</feature>
<feature type="transmembrane region" description="Helical" evidence="6">
    <location>
        <begin position="175"/>
        <end position="197"/>
    </location>
</feature>
<protein>
    <recommendedName>
        <fullName evidence="7">EamA domain-containing protein</fullName>
    </recommendedName>
</protein>
<feature type="transmembrane region" description="Helical" evidence="6">
    <location>
        <begin position="34"/>
        <end position="55"/>
    </location>
</feature>
<feature type="transmembrane region" description="Helical" evidence="6">
    <location>
        <begin position="234"/>
        <end position="254"/>
    </location>
</feature>
<evidence type="ECO:0000256" key="2">
    <source>
        <dbReference type="ARBA" id="ARBA00022475"/>
    </source>
</evidence>
<dbReference type="Pfam" id="PF00892">
    <property type="entry name" value="EamA"/>
    <property type="match status" value="1"/>
</dbReference>
<comment type="caution">
    <text evidence="8">The sequence shown here is derived from an EMBL/GenBank/DDBJ whole genome shotgun (WGS) entry which is preliminary data.</text>
</comment>
<name>A0A0R0A4A3_9GAMM</name>
<feature type="domain" description="EamA" evidence="7">
    <location>
        <begin position="146"/>
        <end position="274"/>
    </location>
</feature>
<dbReference type="InterPro" id="IPR000620">
    <property type="entry name" value="EamA_dom"/>
</dbReference>
<evidence type="ECO:0000313" key="8">
    <source>
        <dbReference type="EMBL" id="KRG37346.1"/>
    </source>
</evidence>
<comment type="subcellular location">
    <subcellularLocation>
        <location evidence="1">Cell membrane</location>
        <topology evidence="1">Multi-pass membrane protein</topology>
    </subcellularLocation>
</comment>
<dbReference type="GO" id="GO:0005886">
    <property type="term" value="C:plasma membrane"/>
    <property type="evidence" value="ECO:0007669"/>
    <property type="project" value="UniProtKB-SubCell"/>
</dbReference>
<keyword evidence="5 6" id="KW-0472">Membrane</keyword>
<dbReference type="PANTHER" id="PTHR42920">
    <property type="entry name" value="OS03G0707200 PROTEIN-RELATED"/>
    <property type="match status" value="1"/>
</dbReference>
<keyword evidence="2" id="KW-1003">Cell membrane</keyword>
<dbReference type="InterPro" id="IPR051258">
    <property type="entry name" value="Diverse_Substrate_Transporter"/>
</dbReference>
<dbReference type="EMBL" id="LLXU01000137">
    <property type="protein sequence ID" value="KRG37346.1"/>
    <property type="molecule type" value="Genomic_DNA"/>
</dbReference>
<reference evidence="8 9" key="1">
    <citation type="submission" date="2015-10" db="EMBL/GenBank/DDBJ databases">
        <title>Genome sequencing and analysis of members of genus Stenotrophomonas.</title>
        <authorList>
            <person name="Patil P.P."/>
            <person name="Midha S."/>
            <person name="Patil P.B."/>
        </authorList>
    </citation>
    <scope>NUCLEOTIDE SEQUENCE [LARGE SCALE GENOMIC DNA]</scope>
    <source>
        <strain evidence="8 9">JCM 16536</strain>
    </source>
</reference>
<keyword evidence="3 6" id="KW-0812">Transmembrane</keyword>
<keyword evidence="4 6" id="KW-1133">Transmembrane helix</keyword>
<dbReference type="STRING" id="676599.ARC20_16860"/>
<dbReference type="RefSeq" id="WP_057649382.1">
    <property type="nucleotide sequence ID" value="NZ_LLXU01000137.1"/>
</dbReference>
<dbReference type="AlphaFoldDB" id="A0A0R0A4A3"/>
<evidence type="ECO:0000313" key="9">
    <source>
        <dbReference type="Proteomes" id="UP000051802"/>
    </source>
</evidence>
<evidence type="ECO:0000256" key="5">
    <source>
        <dbReference type="ARBA" id="ARBA00023136"/>
    </source>
</evidence>
<dbReference type="OrthoDB" id="9815120at2"/>
<keyword evidence="9" id="KW-1185">Reference proteome</keyword>
<dbReference type="SUPFAM" id="SSF103481">
    <property type="entry name" value="Multidrug resistance efflux transporter EmrE"/>
    <property type="match status" value="2"/>
</dbReference>
<sequence length="292" mass="30022">MSASHRTTLPILAVLGSITSLCFGTSLAKHLFPVIGAPATTLLRVGFAALLMFAVQRPWRAWPAPRALALVVGYGVVLGAMNLSFYLALRTIPFGIAVAIEFTGPLAVALLSSRRALDFVWIVFAIAGLSLLVPRGSLDAALDPVGVGWALLAALCWALYIVAGQRAGQAGGRATVPLGLLVATLVALPFGVGQVGAVFGSPALLAFAAGVALLSSAIPYSLEIYALKHLPRQTFGILLSLEPAVAALAGWLLLSEALSSRQWLAIGCIMVASAGAALAARRGKPVAVPVDG</sequence>
<feature type="transmembrane region" description="Helical" evidence="6">
    <location>
        <begin position="203"/>
        <end position="222"/>
    </location>
</feature>
<evidence type="ECO:0000256" key="6">
    <source>
        <dbReference type="SAM" id="Phobius"/>
    </source>
</evidence>
<evidence type="ECO:0000259" key="7">
    <source>
        <dbReference type="Pfam" id="PF00892"/>
    </source>
</evidence>
<accession>A0A0R0A4A3</accession>
<feature type="transmembrane region" description="Helical" evidence="6">
    <location>
        <begin position="260"/>
        <end position="280"/>
    </location>
</feature>
<evidence type="ECO:0000256" key="1">
    <source>
        <dbReference type="ARBA" id="ARBA00004651"/>
    </source>
</evidence>
<dbReference type="InterPro" id="IPR037185">
    <property type="entry name" value="EmrE-like"/>
</dbReference>
<dbReference type="PANTHER" id="PTHR42920:SF5">
    <property type="entry name" value="EAMA DOMAIN-CONTAINING PROTEIN"/>
    <property type="match status" value="1"/>
</dbReference>
<organism evidence="8 9">
    <name type="scientific">Stenotrophomonas panacihumi</name>
    <dbReference type="NCBI Taxonomy" id="676599"/>
    <lineage>
        <taxon>Bacteria</taxon>
        <taxon>Pseudomonadati</taxon>
        <taxon>Pseudomonadota</taxon>
        <taxon>Gammaproteobacteria</taxon>
        <taxon>Lysobacterales</taxon>
        <taxon>Lysobacteraceae</taxon>
        <taxon>Stenotrophomonas</taxon>
    </lineage>
</organism>
<feature type="transmembrane region" description="Helical" evidence="6">
    <location>
        <begin position="144"/>
        <end position="163"/>
    </location>
</feature>
<feature type="transmembrane region" description="Helical" evidence="6">
    <location>
        <begin position="67"/>
        <end position="88"/>
    </location>
</feature>
<gene>
    <name evidence="8" type="ORF">ARC20_16860</name>
</gene>
<proteinExistence type="predicted"/>
<feature type="transmembrane region" description="Helical" evidence="6">
    <location>
        <begin position="94"/>
        <end position="112"/>
    </location>
</feature>
<evidence type="ECO:0000256" key="3">
    <source>
        <dbReference type="ARBA" id="ARBA00022692"/>
    </source>
</evidence>
<dbReference type="Proteomes" id="UP000051802">
    <property type="component" value="Unassembled WGS sequence"/>
</dbReference>